<gene>
    <name evidence="9" type="ORF">M9Y10_031522</name>
    <name evidence="8" type="ORF">M9Y10_036866</name>
</gene>
<name>A0ABR2GJG1_9EUKA</name>
<comment type="caution">
    <text evidence="8">The sequence shown here is derived from an EMBL/GenBank/DDBJ whole genome shotgun (WGS) entry which is preliminary data.</text>
</comment>
<dbReference type="EC" id="2.3.2.26" evidence="3"/>
<comment type="catalytic activity">
    <reaction evidence="1">
        <text>S-ubiquitinyl-[E2 ubiquitin-conjugating enzyme]-L-cysteine + [acceptor protein]-L-lysine = [E2 ubiquitin-conjugating enzyme]-L-cysteine + N(6)-ubiquitinyl-[acceptor protein]-L-lysine.</text>
        <dbReference type="EC" id="2.3.2.26"/>
    </reaction>
</comment>
<dbReference type="InterPro" id="IPR035983">
    <property type="entry name" value="Hect_E3_ubiquitin_ligase"/>
</dbReference>
<dbReference type="InterPro" id="IPR050409">
    <property type="entry name" value="E3_ubiq-protein_ligase"/>
</dbReference>
<feature type="domain" description="HECT" evidence="7">
    <location>
        <begin position="1599"/>
        <end position="1934"/>
    </location>
</feature>
<evidence type="ECO:0000256" key="4">
    <source>
        <dbReference type="ARBA" id="ARBA00022679"/>
    </source>
</evidence>
<evidence type="ECO:0000256" key="6">
    <source>
        <dbReference type="PROSITE-ProRule" id="PRU00104"/>
    </source>
</evidence>
<dbReference type="PANTHER" id="PTHR11254:SF440">
    <property type="entry name" value="E3 UBIQUITIN-PROTEIN LIGASE NEDD-4"/>
    <property type="match status" value="1"/>
</dbReference>
<comment type="pathway">
    <text evidence="2">Protein modification; protein ubiquitination.</text>
</comment>
<dbReference type="PROSITE" id="PS50237">
    <property type="entry name" value="HECT"/>
    <property type="match status" value="1"/>
</dbReference>
<organism evidence="8 10">
    <name type="scientific">Tritrichomonas musculus</name>
    <dbReference type="NCBI Taxonomy" id="1915356"/>
    <lineage>
        <taxon>Eukaryota</taxon>
        <taxon>Metamonada</taxon>
        <taxon>Parabasalia</taxon>
        <taxon>Tritrichomonadida</taxon>
        <taxon>Tritrichomonadidae</taxon>
        <taxon>Tritrichomonas</taxon>
    </lineage>
</organism>
<evidence type="ECO:0000313" key="9">
    <source>
        <dbReference type="EMBL" id="KAK8839814.1"/>
    </source>
</evidence>
<accession>A0ABR2GJG1</accession>
<proteinExistence type="predicted"/>
<keyword evidence="5 6" id="KW-0833">Ubl conjugation pathway</keyword>
<evidence type="ECO:0000313" key="8">
    <source>
        <dbReference type="EMBL" id="KAK8834055.1"/>
    </source>
</evidence>
<sequence>MYEYDLLSPNSFIYENPEPIDCIHQSYIDLKGYSKEDVSSCEELLNNAITYLDRDIKDDFANDLFSLILKCFSIYSSELPHIFESILKNREKNANYVIITASILSYMIHTHLLINDYKSFVSNALDDIFPQIIKSNENVLFVFKHKISNNFKSSLIFDLLLSSNLTEGLITNFLPFITSNIKTNLSQFSLLLSDLVKKGLIKLIDPSIFMDKEIYSCISDEIFAQFLPDLSKELFERLFSQIYETFLSSSKLSSIFVINFIQKCQEFDIKNLEIENVFKFLSSSEFSPQICEYIKKYDDFFITDEIAPNFFNLTDHELLFKIVKNLNALPENLLNECLLKFKSIQVYIRCFVDNEYNACNPILNSREFLIHFYSVIENSESNDDICKVFARLIENENFIEIIDEIIFSFSFKDEKKSQIFTTVIESLSDNYEKKFYELEHMKKIVLKILETRKIPNFIFIEILSAETFNNLYQENPEYIKDPLFLYGYHFSTIRKNDSKIELPKLTILKVKNYLNESFIKFISTNDFSYLSELTDDLLLLSMCPLLLIEQNSIEIEGLTEETILPCFSIFYKNYEKKEDMGSLFWDQDILEKILTNEYKDVIKKSIELFYNNNCTELLVALINSILGNNSLYFQLNDEYAELKDQIFSLLFDFLSEKDMKIDYTKIIDNLIAYLKSPVQKNVIDYIFDKLNKCDYKLISNKIDSDIFPLQKFKNILITDNSTSNEVINSIILLRKLCQNPEKIECTNDNLNFLIKNLTNAYRTAIKEGRKDEALIVADLMIENEFLIEFDNVFEEFLPFDVKNPILEDNIDDLLSYILSSENLEKNDLPIQILYKKMMNETSNSVRHYEIVFETFLNRSQINIKDILEFYLFDFLRYEDSFLNAINHSFVVSPHDECLINKYEFCHLADSPYSKVGHLIIKKLFEKKENFNAFLCLKSIACTFIFLFEKDPQRIFDFVLPHLDNYHLVFEKDLNKTNLEKVKIAYSSLSFLASVLQSNIVIDAFINWFFANLYDFGDSQLVCFLMILLQIIENLQTEPILMSYLLKYDFYSKLSFLLSKNFINEKLNNHYYKVLYSLIKATLIISNDDIETILIDECKRKEVFFKEKFKNLFILYPCQLKRLLPEDLDMNEELHNFINDFDKIRPFWFNYKEKKFDIDSQHISKFVDSYKQRNKTLKDFEVYNFTKTDLTKVDSVRYCSVFPFWIYSQFTASYRNIDLIKGHDQLILDLNEKIKEINSKDNLPPINFDGKNYFKQIFENSSLFDTIFQKIFKVSKFFGTQEIKEIFKILINDEILTIQSFLMKIFQFIDLNNDKITAESLRSIIFLFSDYVDETSFREAFLKNYSNKLIYLILQPHFRDNVKLLNSAYTIFSKFEVDLLSMSFTHVIAFMILTNDKDLIKKGLTLYNKYDYKKLDHLLIIKDIFDIELNKENPSIDIIHNYITLVPYIANEWKNELIEYLSYLLKKGENLNDPSFIEKFISIFNLLTPSRDNKQIFSMSDSLVKLMRPEGSKIQIPDNIWNLRPNFWTFYLQNASYIEKINENSDLYSQKIKLFDEFPEFVEFKIRFDNFTKKMTNSINSSTIFAFTVDPDNIFYSSYDEIFLKGNDRWMDTFLVKYVNNIGSDSGGITRDWMTKMAQELINPKNHLFISCDKDMSFQPDPDSKYLINNYENYYKFAGKFIARCIIQGVGVNIHFTRTFLKQILHRQMNFSDLESAYDDQYRSLKYYLDNDIDNDPSNEFYFEIEWEINGERKTIQLKENGSDIKVTDSNKREYADLMANFYLDKLIHENVSAFVEGFNSLIPHEEIKRFTPNELNLIICGAPKIDLKDFRENIDCLNENVLNMFFNVISKWNDEDLAKLLMFITGTSKIPPAGFRFFKDVGYQITIDVSDDTDNLPVAHTCFNLLSLPKYEDEETMDQKLRYAINNCDSFHMV</sequence>
<dbReference type="Pfam" id="PF00632">
    <property type="entry name" value="HECT"/>
    <property type="match status" value="1"/>
</dbReference>
<dbReference type="Proteomes" id="UP001470230">
    <property type="component" value="Unassembled WGS sequence"/>
</dbReference>
<evidence type="ECO:0000256" key="5">
    <source>
        <dbReference type="ARBA" id="ARBA00022786"/>
    </source>
</evidence>
<keyword evidence="10" id="KW-1185">Reference proteome</keyword>
<dbReference type="Gene3D" id="3.30.2160.10">
    <property type="entry name" value="Hect, E3 ligase catalytic domain"/>
    <property type="match status" value="1"/>
</dbReference>
<evidence type="ECO:0000256" key="1">
    <source>
        <dbReference type="ARBA" id="ARBA00000885"/>
    </source>
</evidence>
<dbReference type="SMART" id="SM00119">
    <property type="entry name" value="HECTc"/>
    <property type="match status" value="1"/>
</dbReference>
<dbReference type="PANTHER" id="PTHR11254">
    <property type="entry name" value="HECT DOMAIN UBIQUITIN-PROTEIN LIGASE"/>
    <property type="match status" value="1"/>
</dbReference>
<evidence type="ECO:0000256" key="2">
    <source>
        <dbReference type="ARBA" id="ARBA00004906"/>
    </source>
</evidence>
<dbReference type="Gene3D" id="3.30.2410.10">
    <property type="entry name" value="Hect, E3 ligase catalytic domain"/>
    <property type="match status" value="1"/>
</dbReference>
<dbReference type="Gene3D" id="3.90.1750.10">
    <property type="entry name" value="Hect, E3 ligase catalytic domains"/>
    <property type="match status" value="1"/>
</dbReference>
<dbReference type="InterPro" id="IPR000569">
    <property type="entry name" value="HECT_dom"/>
</dbReference>
<keyword evidence="4" id="KW-0808">Transferase</keyword>
<evidence type="ECO:0000256" key="3">
    <source>
        <dbReference type="ARBA" id="ARBA00012485"/>
    </source>
</evidence>
<feature type="active site" description="Glycyl thioester intermediate" evidence="6">
    <location>
        <position position="1902"/>
    </location>
</feature>
<evidence type="ECO:0000259" key="7">
    <source>
        <dbReference type="PROSITE" id="PS50237"/>
    </source>
</evidence>
<dbReference type="EMBL" id="JAPFFF010000050">
    <property type="protein sequence ID" value="KAK8839814.1"/>
    <property type="molecule type" value="Genomic_DNA"/>
</dbReference>
<evidence type="ECO:0000313" key="10">
    <source>
        <dbReference type="Proteomes" id="UP001470230"/>
    </source>
</evidence>
<dbReference type="EMBL" id="JAPFFF010000538">
    <property type="protein sequence ID" value="KAK8834055.1"/>
    <property type="molecule type" value="Genomic_DNA"/>
</dbReference>
<dbReference type="SUPFAM" id="SSF56204">
    <property type="entry name" value="Hect, E3 ligase catalytic domain"/>
    <property type="match status" value="1"/>
</dbReference>
<reference evidence="8 10" key="1">
    <citation type="submission" date="2024-04" db="EMBL/GenBank/DDBJ databases">
        <title>Tritrichomonas musculus Genome.</title>
        <authorList>
            <person name="Alves-Ferreira E."/>
            <person name="Grigg M."/>
            <person name="Lorenzi H."/>
            <person name="Galac M."/>
        </authorList>
    </citation>
    <scope>NUCLEOTIDE SEQUENCE [LARGE SCALE GENOMIC DNA]</scope>
    <source>
        <strain evidence="8 10">EAF2021</strain>
    </source>
</reference>
<protein>
    <recommendedName>
        <fullName evidence="3">HECT-type E3 ubiquitin transferase</fullName>
        <ecNumber evidence="3">2.3.2.26</ecNumber>
    </recommendedName>
</protein>